<evidence type="ECO:0000256" key="7">
    <source>
        <dbReference type="SAM" id="SignalP"/>
    </source>
</evidence>
<feature type="domain" description="PpiC" evidence="8">
    <location>
        <begin position="130"/>
        <end position="220"/>
    </location>
</feature>
<feature type="signal peptide" evidence="7">
    <location>
        <begin position="1"/>
        <end position="18"/>
    </location>
</feature>
<evidence type="ECO:0000256" key="3">
    <source>
        <dbReference type="ARBA" id="ARBA00022729"/>
    </source>
</evidence>
<dbReference type="PROSITE" id="PS01096">
    <property type="entry name" value="PPIC_PPIASE_1"/>
    <property type="match status" value="1"/>
</dbReference>
<dbReference type="SUPFAM" id="SSF54534">
    <property type="entry name" value="FKBP-like"/>
    <property type="match status" value="1"/>
</dbReference>
<keyword evidence="3 7" id="KW-0732">Signal</keyword>
<dbReference type="GO" id="GO:0003755">
    <property type="term" value="F:peptidyl-prolyl cis-trans isomerase activity"/>
    <property type="evidence" value="ECO:0007669"/>
    <property type="project" value="UniProtKB-KW"/>
</dbReference>
<evidence type="ECO:0000256" key="1">
    <source>
        <dbReference type="ARBA" id="ARBA00000971"/>
    </source>
</evidence>
<dbReference type="PROSITE" id="PS50198">
    <property type="entry name" value="PPIC_PPIASE_2"/>
    <property type="match status" value="1"/>
</dbReference>
<dbReference type="PANTHER" id="PTHR47245">
    <property type="entry name" value="PEPTIDYLPROLYL ISOMERASE"/>
    <property type="match status" value="1"/>
</dbReference>
<geneLocation type="plasmid" evidence="9 10">
    <name>p120416</name>
</geneLocation>
<reference evidence="9 10" key="1">
    <citation type="submission" date="2016-04" db="EMBL/GenBank/DDBJ databases">
        <title>High quality genome of the nematocidal Bacillus thuringiensis MYBT18246.</title>
        <authorList>
            <person name="Hollensteiner J."/>
            <person name="Poehlein A."/>
            <person name="Sproeer C."/>
            <person name="Bunk B."/>
            <person name="Rosenstiel P."/>
            <person name="Schulenburg H."/>
            <person name="Liesegang H."/>
        </authorList>
    </citation>
    <scope>NUCLEOTIDE SEQUENCE [LARGE SCALE GENOMIC DNA]</scope>
    <source>
        <strain evidence="9 10">MYBT18246</strain>
        <plasmid evidence="9 10">p120416</plasmid>
    </source>
</reference>
<proteinExistence type="predicted"/>
<keyword evidence="9" id="KW-0614">Plasmid</keyword>
<keyword evidence="4 6" id="KW-0697">Rotamase</keyword>
<sequence>MKKIVCLLTMASMLTLSACGTNFSDNIVTSTAGNITKEEFYRALKQQTGTFVLRNMLVEKTLMIDYKINEEKVTQKYEEYKKQYGNQFEAFLQQQNLNEDTFKTSIRMQLLTEKAVERNISEKEIKSNYKPELRVSQIFAKDEKTIQTIKEELAKGSPFEELAKQYSEDTITKEKGGDLGYMGPEKMSQEFKEVVYKLKKGDTSEIIQTTNGYRIIKVTDIGVVRRFVL</sequence>
<dbReference type="AlphaFoldDB" id="A0A9W3SJ86"/>
<dbReference type="InterPro" id="IPR000297">
    <property type="entry name" value="PPIase_PpiC"/>
</dbReference>
<dbReference type="SUPFAM" id="SSF109998">
    <property type="entry name" value="Triger factor/SurA peptide-binding domain-like"/>
    <property type="match status" value="1"/>
</dbReference>
<keyword evidence="5 6" id="KW-0413">Isomerase</keyword>
<dbReference type="RefSeq" id="WP_065486836.1">
    <property type="nucleotide sequence ID" value="NZ_CP015354.1"/>
</dbReference>
<comment type="catalytic activity">
    <reaction evidence="1">
        <text>[protein]-peptidylproline (omega=180) = [protein]-peptidylproline (omega=0)</text>
        <dbReference type="Rhea" id="RHEA:16237"/>
        <dbReference type="Rhea" id="RHEA-COMP:10747"/>
        <dbReference type="Rhea" id="RHEA-COMP:10748"/>
        <dbReference type="ChEBI" id="CHEBI:83833"/>
        <dbReference type="ChEBI" id="CHEBI:83834"/>
        <dbReference type="EC" id="5.2.1.8"/>
    </reaction>
</comment>
<dbReference type="Pfam" id="PF00639">
    <property type="entry name" value="Rotamase"/>
    <property type="match status" value="1"/>
</dbReference>
<protein>
    <recommendedName>
        <fullName evidence="2">peptidylprolyl isomerase</fullName>
        <ecNumber evidence="2">5.2.1.8</ecNumber>
    </recommendedName>
</protein>
<dbReference type="PANTHER" id="PTHR47245:SF1">
    <property type="entry name" value="FOLDASE PROTEIN PRSA"/>
    <property type="match status" value="1"/>
</dbReference>
<dbReference type="PROSITE" id="PS51257">
    <property type="entry name" value="PROKAR_LIPOPROTEIN"/>
    <property type="match status" value="1"/>
</dbReference>
<dbReference type="InterPro" id="IPR023058">
    <property type="entry name" value="PPIase_PpiC_CS"/>
</dbReference>
<evidence type="ECO:0000259" key="8">
    <source>
        <dbReference type="PROSITE" id="PS50198"/>
    </source>
</evidence>
<evidence type="ECO:0000256" key="5">
    <source>
        <dbReference type="ARBA" id="ARBA00023235"/>
    </source>
</evidence>
<dbReference type="EC" id="5.2.1.8" evidence="2"/>
<evidence type="ECO:0000256" key="4">
    <source>
        <dbReference type="ARBA" id="ARBA00023110"/>
    </source>
</evidence>
<feature type="chain" id="PRO_5040891690" description="peptidylprolyl isomerase" evidence="7">
    <location>
        <begin position="19"/>
        <end position="229"/>
    </location>
</feature>
<evidence type="ECO:0000256" key="2">
    <source>
        <dbReference type="ARBA" id="ARBA00013194"/>
    </source>
</evidence>
<dbReference type="Proteomes" id="UP000092743">
    <property type="component" value="Plasmid p120416"/>
</dbReference>
<gene>
    <name evidence="9" type="primary">prsA1_2</name>
    <name evidence="9" type="ORF">BT246_68920</name>
</gene>
<accession>A0A9W3SJ86</accession>
<name>A0A9W3SJ86_BACTU</name>
<organism evidence="9 10">
    <name type="scientific">Bacillus thuringiensis</name>
    <dbReference type="NCBI Taxonomy" id="1428"/>
    <lineage>
        <taxon>Bacteria</taxon>
        <taxon>Bacillati</taxon>
        <taxon>Bacillota</taxon>
        <taxon>Bacilli</taxon>
        <taxon>Bacillales</taxon>
        <taxon>Bacillaceae</taxon>
        <taxon>Bacillus</taxon>
        <taxon>Bacillus cereus group</taxon>
    </lineage>
</organism>
<dbReference type="InterPro" id="IPR027304">
    <property type="entry name" value="Trigger_fact/SurA_dom_sf"/>
</dbReference>
<evidence type="ECO:0000256" key="6">
    <source>
        <dbReference type="PROSITE-ProRule" id="PRU00278"/>
    </source>
</evidence>
<dbReference type="EMBL" id="CP015354">
    <property type="protein sequence ID" value="ANS52183.1"/>
    <property type="molecule type" value="Genomic_DNA"/>
</dbReference>
<dbReference type="InterPro" id="IPR046357">
    <property type="entry name" value="PPIase_dom_sf"/>
</dbReference>
<evidence type="ECO:0000313" key="9">
    <source>
        <dbReference type="EMBL" id="ANS52183.1"/>
    </source>
</evidence>
<dbReference type="Gene3D" id="3.10.50.40">
    <property type="match status" value="1"/>
</dbReference>
<dbReference type="InterPro" id="IPR050245">
    <property type="entry name" value="PrsA_foldase"/>
</dbReference>
<evidence type="ECO:0000313" key="10">
    <source>
        <dbReference type="Proteomes" id="UP000092743"/>
    </source>
</evidence>